<keyword evidence="8" id="KW-1185">Reference proteome</keyword>
<dbReference type="InterPro" id="IPR036638">
    <property type="entry name" value="HLH_DNA-bd_sf"/>
</dbReference>
<organism evidence="7 8">
    <name type="scientific">Gossypium australe</name>
    <dbReference type="NCBI Taxonomy" id="47621"/>
    <lineage>
        <taxon>Eukaryota</taxon>
        <taxon>Viridiplantae</taxon>
        <taxon>Streptophyta</taxon>
        <taxon>Embryophyta</taxon>
        <taxon>Tracheophyta</taxon>
        <taxon>Spermatophyta</taxon>
        <taxon>Magnoliopsida</taxon>
        <taxon>eudicotyledons</taxon>
        <taxon>Gunneridae</taxon>
        <taxon>Pentapetalae</taxon>
        <taxon>rosids</taxon>
        <taxon>malvids</taxon>
        <taxon>Malvales</taxon>
        <taxon>Malvaceae</taxon>
        <taxon>Malvoideae</taxon>
        <taxon>Gossypium</taxon>
    </lineage>
</organism>
<feature type="region of interest" description="Disordered" evidence="5">
    <location>
        <begin position="108"/>
        <end position="187"/>
    </location>
</feature>
<dbReference type="SMART" id="SM00353">
    <property type="entry name" value="HLH"/>
    <property type="match status" value="1"/>
</dbReference>
<evidence type="ECO:0000256" key="4">
    <source>
        <dbReference type="ARBA" id="ARBA00023242"/>
    </source>
</evidence>
<dbReference type="Gene3D" id="4.10.280.10">
    <property type="entry name" value="Helix-loop-helix DNA-binding domain"/>
    <property type="match status" value="1"/>
</dbReference>
<dbReference type="Pfam" id="PF00010">
    <property type="entry name" value="HLH"/>
    <property type="match status" value="1"/>
</dbReference>
<evidence type="ECO:0000256" key="5">
    <source>
        <dbReference type="SAM" id="MobiDB-lite"/>
    </source>
</evidence>
<evidence type="ECO:0000313" key="7">
    <source>
        <dbReference type="EMBL" id="KAA3455290.1"/>
    </source>
</evidence>
<dbReference type="InterPro" id="IPR011598">
    <property type="entry name" value="bHLH_dom"/>
</dbReference>
<keyword evidence="2" id="KW-0805">Transcription regulation</keyword>
<gene>
    <name evidence="7" type="ORF">EPI10_018338</name>
</gene>
<evidence type="ECO:0000313" key="8">
    <source>
        <dbReference type="Proteomes" id="UP000325315"/>
    </source>
</evidence>
<dbReference type="PANTHER" id="PTHR12565:SF112">
    <property type="entry name" value="TRANSCRIPTION FACTOR BHLH48-RELATED"/>
    <property type="match status" value="1"/>
</dbReference>
<proteinExistence type="predicted"/>
<reference evidence="8" key="1">
    <citation type="journal article" date="2019" name="Plant Biotechnol. J.">
        <title>Genome sequencing of the Australian wild diploid species Gossypium australe highlights disease resistance and delayed gland morphogenesis.</title>
        <authorList>
            <person name="Cai Y."/>
            <person name="Cai X."/>
            <person name="Wang Q."/>
            <person name="Wang P."/>
            <person name="Zhang Y."/>
            <person name="Cai C."/>
            <person name="Xu Y."/>
            <person name="Wang K."/>
            <person name="Zhou Z."/>
            <person name="Wang C."/>
            <person name="Geng S."/>
            <person name="Li B."/>
            <person name="Dong Q."/>
            <person name="Hou Y."/>
            <person name="Wang H."/>
            <person name="Ai P."/>
            <person name="Liu Z."/>
            <person name="Yi F."/>
            <person name="Sun M."/>
            <person name="An G."/>
            <person name="Cheng J."/>
            <person name="Zhang Y."/>
            <person name="Shi Q."/>
            <person name="Xie Y."/>
            <person name="Shi X."/>
            <person name="Chang Y."/>
            <person name="Huang F."/>
            <person name="Chen Y."/>
            <person name="Hong S."/>
            <person name="Mi L."/>
            <person name="Sun Q."/>
            <person name="Zhang L."/>
            <person name="Zhou B."/>
            <person name="Peng R."/>
            <person name="Zhang X."/>
            <person name="Liu F."/>
        </authorList>
    </citation>
    <scope>NUCLEOTIDE SEQUENCE [LARGE SCALE GENOMIC DNA]</scope>
    <source>
        <strain evidence="8">cv. PA1801</strain>
    </source>
</reference>
<dbReference type="InterPro" id="IPR024097">
    <property type="entry name" value="bHLH_ZIP_TF"/>
</dbReference>
<comment type="subcellular location">
    <subcellularLocation>
        <location evidence="1">Nucleus</location>
    </subcellularLocation>
</comment>
<comment type="caution">
    <text evidence="7">The sequence shown here is derived from an EMBL/GenBank/DDBJ whole genome shotgun (WGS) entry which is preliminary data.</text>
</comment>
<dbReference type="PROSITE" id="PS50888">
    <property type="entry name" value="BHLH"/>
    <property type="match status" value="1"/>
</dbReference>
<feature type="compositionally biased region" description="Basic residues" evidence="5">
    <location>
        <begin position="157"/>
        <end position="175"/>
    </location>
</feature>
<protein>
    <submittedName>
        <fullName evidence="7">Transcription factor bHLH48 isoform X1</fullName>
    </submittedName>
</protein>
<accession>A0A5B6UB64</accession>
<dbReference type="SUPFAM" id="SSF47459">
    <property type="entry name" value="HLH, helix-loop-helix DNA-binding domain"/>
    <property type="match status" value="1"/>
</dbReference>
<dbReference type="GO" id="GO:0046983">
    <property type="term" value="F:protein dimerization activity"/>
    <property type="evidence" value="ECO:0007669"/>
    <property type="project" value="InterPro"/>
</dbReference>
<feature type="compositionally biased region" description="Polar residues" evidence="5">
    <location>
        <begin position="109"/>
        <end position="129"/>
    </location>
</feature>
<evidence type="ECO:0000259" key="6">
    <source>
        <dbReference type="PROSITE" id="PS50888"/>
    </source>
</evidence>
<sequence>MESKAGTTETRSNITASDGEQVAALESLQFTDEFHRLILAPTSDNATSLTALLELPASRALELLHSPASAKLIAAPAPSFEALKGNFLFPSNTTLIDQAARSSVFAGGVNNTNNKSNAPETTSNNSTLNLEKAVKSEPAETESSQPLVSDPAVEKRNFKRKDREKKAKGSTKKSKTAANDSSVGPEKLPFVHVRARRGEATDSHSLAERARREKINARMKLLQELVPGCNKVSFNWINRLVTDLIISGTTLVLDEIINHVQSLQNQVEFLSMRLAAVNPRIDFSLNSIFTTESGSLPDNNFPSMVMPLIWPEVQVNGNKQQHQQQWQFDALQQPVWGREVGNNYITPENSLLSYDSSANSGR</sequence>
<dbReference type="OrthoDB" id="989558at2759"/>
<keyword evidence="3" id="KW-0804">Transcription</keyword>
<evidence type="ECO:0000256" key="3">
    <source>
        <dbReference type="ARBA" id="ARBA00023163"/>
    </source>
</evidence>
<dbReference type="AlphaFoldDB" id="A0A5B6UB64"/>
<evidence type="ECO:0000256" key="2">
    <source>
        <dbReference type="ARBA" id="ARBA00023015"/>
    </source>
</evidence>
<dbReference type="EMBL" id="SMMG02000012">
    <property type="protein sequence ID" value="KAA3455290.1"/>
    <property type="molecule type" value="Genomic_DNA"/>
</dbReference>
<dbReference type="Proteomes" id="UP000325315">
    <property type="component" value="Unassembled WGS sequence"/>
</dbReference>
<evidence type="ECO:0000256" key="1">
    <source>
        <dbReference type="ARBA" id="ARBA00004123"/>
    </source>
</evidence>
<dbReference type="CDD" id="cd18919">
    <property type="entry name" value="bHLH_AtBPE_like"/>
    <property type="match status" value="1"/>
</dbReference>
<name>A0A5B6UB64_9ROSI</name>
<keyword evidence="4" id="KW-0539">Nucleus</keyword>
<dbReference type="GO" id="GO:0005634">
    <property type="term" value="C:nucleus"/>
    <property type="evidence" value="ECO:0007669"/>
    <property type="project" value="UniProtKB-SubCell"/>
</dbReference>
<dbReference type="PANTHER" id="PTHR12565">
    <property type="entry name" value="STEROL REGULATORY ELEMENT-BINDING PROTEIN"/>
    <property type="match status" value="1"/>
</dbReference>
<dbReference type="GO" id="GO:0003700">
    <property type="term" value="F:DNA-binding transcription factor activity"/>
    <property type="evidence" value="ECO:0007669"/>
    <property type="project" value="TreeGrafter"/>
</dbReference>
<feature type="domain" description="BHLH" evidence="6">
    <location>
        <begin position="199"/>
        <end position="263"/>
    </location>
</feature>